<evidence type="ECO:0000256" key="1">
    <source>
        <dbReference type="SAM" id="SignalP"/>
    </source>
</evidence>
<keyword evidence="1" id="KW-0732">Signal</keyword>
<dbReference type="InterPro" id="IPR037107">
    <property type="entry name" value="Put_OMP_sf"/>
</dbReference>
<gene>
    <name evidence="2" type="ORF">ACFQY0_17395</name>
</gene>
<dbReference type="InterPro" id="IPR018707">
    <property type="entry name" value="LpxR"/>
</dbReference>
<reference evidence="3" key="1">
    <citation type="journal article" date="2019" name="Int. J. Syst. Evol. Microbiol.">
        <title>The Global Catalogue of Microorganisms (GCM) 10K type strain sequencing project: providing services to taxonomists for standard genome sequencing and annotation.</title>
        <authorList>
            <consortium name="The Broad Institute Genomics Platform"/>
            <consortium name="The Broad Institute Genome Sequencing Center for Infectious Disease"/>
            <person name="Wu L."/>
            <person name="Ma J."/>
        </authorList>
    </citation>
    <scope>NUCLEOTIDE SEQUENCE [LARGE SCALE GENOMIC DNA]</scope>
    <source>
        <strain evidence="3">CGMCC 4.1467</strain>
    </source>
</reference>
<evidence type="ECO:0000313" key="3">
    <source>
        <dbReference type="Proteomes" id="UP001596472"/>
    </source>
</evidence>
<feature type="chain" id="PRO_5046872385" evidence="1">
    <location>
        <begin position="20"/>
        <end position="356"/>
    </location>
</feature>
<comment type="caution">
    <text evidence="2">The sequence shown here is derived from an EMBL/GenBank/DDBJ whole genome shotgun (WGS) entry which is preliminary data.</text>
</comment>
<dbReference type="EMBL" id="JBHTBS010000011">
    <property type="protein sequence ID" value="MFC7338976.1"/>
    <property type="molecule type" value="Genomic_DNA"/>
</dbReference>
<dbReference type="RefSeq" id="WP_379715011.1">
    <property type="nucleotide sequence ID" value="NZ_JBHTBS010000011.1"/>
</dbReference>
<name>A0ABW2LDW9_9BACT</name>
<sequence>MKLRLLFSFLMALPGDALAKEGTQALPSDDEPGFLTFYLDNDLFGGKDQDYTNGARLSWISGNRNIAELGRIQQLLRKISGDPESFKAFQYLTGFEDPDEIRYNYGFSLTQQMFTPEDPYSYTQPLGERRYAGWLGLGFSLHVKDERILNSVEMTLGTTGENSFAEETQDFVHSAQGIAKFNGWDDQIPGEFTADLSFIQKRRIDFGDFGFKGIRFDGLNEWGARLGSFRTEAQVGGFFRAGFNLPPDFSDPRVSTTAYSHRYFRSSGDVGGDWSIYALFGSTVRIVAYDATIDGPMFRDYDTGIDRVPLVAEVFFGGGIRYRALEFSYVHTWRTEEYKTQRGIANFGSVAVRLRF</sequence>
<dbReference type="Gene3D" id="2.40.128.140">
    <property type="entry name" value="Outer membrane protein"/>
    <property type="match status" value="1"/>
</dbReference>
<feature type="signal peptide" evidence="1">
    <location>
        <begin position="1"/>
        <end position="19"/>
    </location>
</feature>
<dbReference type="Proteomes" id="UP001596472">
    <property type="component" value="Unassembled WGS sequence"/>
</dbReference>
<keyword evidence="3" id="KW-1185">Reference proteome</keyword>
<accession>A0ABW2LDW9</accession>
<protein>
    <submittedName>
        <fullName evidence="2">Lipid A deacylase LpxR family protein</fullName>
    </submittedName>
</protein>
<proteinExistence type="predicted"/>
<dbReference type="Pfam" id="PF09982">
    <property type="entry name" value="LpxR"/>
    <property type="match status" value="1"/>
</dbReference>
<organism evidence="2 3">
    <name type="scientific">Haloferula chungangensis</name>
    <dbReference type="NCBI Taxonomy" id="1048331"/>
    <lineage>
        <taxon>Bacteria</taxon>
        <taxon>Pseudomonadati</taxon>
        <taxon>Verrucomicrobiota</taxon>
        <taxon>Verrucomicrobiia</taxon>
        <taxon>Verrucomicrobiales</taxon>
        <taxon>Verrucomicrobiaceae</taxon>
        <taxon>Haloferula</taxon>
    </lineage>
</organism>
<evidence type="ECO:0000313" key="2">
    <source>
        <dbReference type="EMBL" id="MFC7338976.1"/>
    </source>
</evidence>